<feature type="compositionally biased region" description="Pro residues" evidence="1">
    <location>
        <begin position="195"/>
        <end position="205"/>
    </location>
</feature>
<feature type="compositionally biased region" description="Basic residues" evidence="1">
    <location>
        <begin position="11"/>
        <end position="23"/>
    </location>
</feature>
<feature type="compositionally biased region" description="Low complexity" evidence="1">
    <location>
        <begin position="89"/>
        <end position="136"/>
    </location>
</feature>
<dbReference type="Proteomes" id="UP000199375">
    <property type="component" value="Unassembled WGS sequence"/>
</dbReference>
<sequence length="305" mass="31776">MKGTRPSRAPASHRRPSPPRRAARPAEMPQASIPAARARPPAGPAAARRHRRPVTQRHRPAPRDGVERPGSAPPDMAAPPPAPPPTTPLPGRTARSGQGRAATGPAAGAADPPDADAAPSARMPRSATVAGGRARAGTGGTGGSPHRVAGSAPSGSTGPHSPFHPIVGKPRKRHQPTGETLTYHFVNSPGDGPLSAPPTRPAPPEGTKPMFAYPLQPSACRPIAGLPYSQHARRSIAGGCVRTGPRIVEGAGRTLVREHQPVKLIDGPPRTRDGRLYSPIREWVENCRSPISSGSMADQGRWRAP</sequence>
<accession>A0A1C4X0T5</accession>
<organism evidence="2 3">
    <name type="scientific">Micromonospora haikouensis</name>
    <dbReference type="NCBI Taxonomy" id="686309"/>
    <lineage>
        <taxon>Bacteria</taxon>
        <taxon>Bacillati</taxon>
        <taxon>Actinomycetota</taxon>
        <taxon>Actinomycetes</taxon>
        <taxon>Micromonosporales</taxon>
        <taxon>Micromonosporaceae</taxon>
        <taxon>Micromonospora</taxon>
    </lineage>
</organism>
<feature type="compositionally biased region" description="Pro residues" evidence="1">
    <location>
        <begin position="76"/>
        <end position="88"/>
    </location>
</feature>
<evidence type="ECO:0000313" key="3">
    <source>
        <dbReference type="Proteomes" id="UP000199375"/>
    </source>
</evidence>
<feature type="region of interest" description="Disordered" evidence="1">
    <location>
        <begin position="1"/>
        <end position="205"/>
    </location>
</feature>
<dbReference type="EMBL" id="FMCW01000020">
    <property type="protein sequence ID" value="SCF02083.1"/>
    <property type="molecule type" value="Genomic_DNA"/>
</dbReference>
<feature type="compositionally biased region" description="Basic residues" evidence="1">
    <location>
        <begin position="47"/>
        <end position="60"/>
    </location>
</feature>
<gene>
    <name evidence="2" type="ORF">GA0070558_12079</name>
</gene>
<feature type="compositionally biased region" description="Low complexity" evidence="1">
    <location>
        <begin position="1"/>
        <end position="10"/>
    </location>
</feature>
<evidence type="ECO:0000313" key="2">
    <source>
        <dbReference type="EMBL" id="SCF02083.1"/>
    </source>
</evidence>
<protein>
    <submittedName>
        <fullName evidence="2">Uncharacterized protein</fullName>
    </submittedName>
</protein>
<proteinExistence type="predicted"/>
<name>A0A1C4X0T5_9ACTN</name>
<evidence type="ECO:0000256" key="1">
    <source>
        <dbReference type="SAM" id="MobiDB-lite"/>
    </source>
</evidence>
<reference evidence="2 3" key="1">
    <citation type="submission" date="2016-06" db="EMBL/GenBank/DDBJ databases">
        <authorList>
            <person name="Kjaerup R.B."/>
            <person name="Dalgaard T.S."/>
            <person name="Juul-Madsen H.R."/>
        </authorList>
    </citation>
    <scope>NUCLEOTIDE SEQUENCE [LARGE SCALE GENOMIC DNA]</scope>
    <source>
        <strain evidence="2 3">DSM 45626</strain>
    </source>
</reference>
<feature type="compositionally biased region" description="Low complexity" evidence="1">
    <location>
        <begin position="25"/>
        <end position="46"/>
    </location>
</feature>
<dbReference type="AlphaFoldDB" id="A0A1C4X0T5"/>